<dbReference type="PATRIC" id="fig|36816.3.peg.6623"/>
<gene>
    <name evidence="1" type="ORF">ADK41_30650</name>
</gene>
<dbReference type="Proteomes" id="UP000037773">
    <property type="component" value="Unassembled WGS sequence"/>
</dbReference>
<keyword evidence="2" id="KW-1185">Reference proteome</keyword>
<name>A0A0M8QH68_9ACTN</name>
<accession>A0A0M8QH68</accession>
<proteinExistence type="predicted"/>
<dbReference type="AlphaFoldDB" id="A0A0M8QH68"/>
<dbReference type="EMBL" id="LGCN01000233">
    <property type="protein sequence ID" value="KOT31765.1"/>
    <property type="molecule type" value="Genomic_DNA"/>
</dbReference>
<organism evidence="1 2">
    <name type="scientific">Streptomyces caelestis</name>
    <dbReference type="NCBI Taxonomy" id="36816"/>
    <lineage>
        <taxon>Bacteria</taxon>
        <taxon>Bacillati</taxon>
        <taxon>Actinomycetota</taxon>
        <taxon>Actinomycetes</taxon>
        <taxon>Kitasatosporales</taxon>
        <taxon>Streptomycetaceae</taxon>
        <taxon>Streptomyces</taxon>
    </lineage>
</organism>
<evidence type="ECO:0000313" key="1">
    <source>
        <dbReference type="EMBL" id="KOT31765.1"/>
    </source>
</evidence>
<evidence type="ECO:0000313" key="2">
    <source>
        <dbReference type="Proteomes" id="UP000037773"/>
    </source>
</evidence>
<comment type="caution">
    <text evidence="1">The sequence shown here is derived from an EMBL/GenBank/DDBJ whole genome shotgun (WGS) entry which is preliminary data.</text>
</comment>
<protein>
    <submittedName>
        <fullName evidence="1">Uncharacterized protein</fullName>
    </submittedName>
</protein>
<sequence length="106" mass="11175">MNDVPDSGSCVGKVILVGLGVIGIAPVLSPDHGSAVTQAFCTAVASAVALRHIRKEGGGTRLALRTSEVPRLRPGDLRARWLRSSARRWAPYFFGSCSRTVLTGTA</sequence>
<reference evidence="1 2" key="1">
    <citation type="submission" date="2015-07" db="EMBL/GenBank/DDBJ databases">
        <authorList>
            <person name="Noorani M."/>
        </authorList>
    </citation>
    <scope>NUCLEOTIDE SEQUENCE [LARGE SCALE GENOMIC DNA]</scope>
    <source>
        <strain evidence="1 2">NRRL B-24567</strain>
    </source>
</reference>